<gene>
    <name evidence="2 3" type="primary">LOC105268128</name>
</gene>
<evidence type="ECO:0000313" key="1">
    <source>
        <dbReference type="Proteomes" id="UP000694866"/>
    </source>
</evidence>
<dbReference type="KEGG" id="fas:105268128"/>
<dbReference type="InterPro" id="IPR027993">
    <property type="entry name" value="DUF4495"/>
</dbReference>
<protein>
    <submittedName>
        <fullName evidence="2 3">Uncharacterized protein</fullName>
    </submittedName>
</protein>
<dbReference type="PANTHER" id="PTHR33960:SF1">
    <property type="entry name" value="SIMILAR TO KIAA0825 PROTEIN"/>
    <property type="match status" value="1"/>
</dbReference>
<proteinExistence type="predicted"/>
<organism evidence="1 3">
    <name type="scientific">Fopius arisanus</name>
    <dbReference type="NCBI Taxonomy" id="64838"/>
    <lineage>
        <taxon>Eukaryota</taxon>
        <taxon>Metazoa</taxon>
        <taxon>Ecdysozoa</taxon>
        <taxon>Arthropoda</taxon>
        <taxon>Hexapoda</taxon>
        <taxon>Insecta</taxon>
        <taxon>Pterygota</taxon>
        <taxon>Neoptera</taxon>
        <taxon>Endopterygota</taxon>
        <taxon>Hymenoptera</taxon>
        <taxon>Apocrita</taxon>
        <taxon>Ichneumonoidea</taxon>
        <taxon>Braconidae</taxon>
        <taxon>Opiinae</taxon>
        <taxon>Fopius</taxon>
    </lineage>
</organism>
<name>A0A9R1TAS1_9HYME</name>
<dbReference type="OrthoDB" id="10007406at2759"/>
<dbReference type="RefSeq" id="XP_011305727.1">
    <property type="nucleotide sequence ID" value="XM_011307425.1"/>
</dbReference>
<dbReference type="GeneID" id="105268128"/>
<dbReference type="Pfam" id="PF14906">
    <property type="entry name" value="DUF4495"/>
    <property type="match status" value="1"/>
</dbReference>
<accession>A0A9R1U3H5</accession>
<keyword evidence="1" id="KW-1185">Reference proteome</keyword>
<dbReference type="AlphaFoldDB" id="A0A9R1TAS1"/>
<evidence type="ECO:0000313" key="2">
    <source>
        <dbReference type="RefSeq" id="XP_011305727.1"/>
    </source>
</evidence>
<sequence length="827" mass="94025">MDEIMEDGNLVDRVRILLQRDMQYYQAKQTVLRESLCGRVSGGKLDFPRHASFAAIKIVKWWEAEFLIAFRHPSGLCISTEPISTSIEGEEVIKKTPPSEFIMLVVDTSQLFIEHLHALIQESLDHADLAVLTATLGAAALVRNCLWCYNQQSKDKIPKQSSEKLYEFYKSYQEMAEAVAERLLDLHCRLISLYILNEADSLSWQSDKYFFEKERSSFIIQMWWLYMQGTKADLWDTVSPKMAQRIFAGMLNESLTIIVARFIHGRPSLQRSEQFWADAFNVLSCTSYLALSACDDGDELIAIRTNKLSIVMRDIHAKCGELLVCLLLRGTPLKLLYQICRNGLENMAMLDKRCGPSPWLLIAAPKLFGNSTFKDGITQLSEDQLLILQVHVLRSQPQPNWTQLLKVLSMRNCTVARMLLITLIRQCSDTREKDKIFHEKKSLKGSSECEGFLCAGDHKNISNFPPPMCLYSLMYVSVNTPMNPMDVIIPGLKQDVNWSNYLDRQQVWNQSRPPWLNALLQPLRQIMDPVVEILLEAVKTGASIYQAMSLALACITELFVCAPMGILRAANMMNQSIPAHCHPMGGSVLVQIFCAALYSSLFEVSLRAPESSDKSDIQDTPRSIAESFSFDPSDRCASATALAEALCSIDEDNKHTHQIQSLLGLIHKWIEKQDPSPRLKKLDTVFSWKETYVDQLLFTETGRRSLKVVHEYLLRASDWVLKNLKDGKEVFDDFTDSSDVFIPSKPLTYIMFHIDDTPFDQFLTNFNEANWHAILKMPLSVTLERVTSQIIIRPELKNPENLSHADKEVALAIKNLCINAKSQKTVE</sequence>
<evidence type="ECO:0000313" key="3">
    <source>
        <dbReference type="RefSeq" id="XP_011305728.1"/>
    </source>
</evidence>
<dbReference type="PANTHER" id="PTHR33960">
    <property type="entry name" value="SIMILAR TO KIAA0825 PROTEIN"/>
    <property type="match status" value="1"/>
</dbReference>
<reference evidence="2 3" key="1">
    <citation type="submission" date="2025-04" db="UniProtKB">
        <authorList>
            <consortium name="RefSeq"/>
        </authorList>
    </citation>
    <scope>IDENTIFICATION</scope>
    <source>
        <strain evidence="2 3">USDA-PBARC FA_bdor</strain>
        <tissue evidence="2 3">Whole organism</tissue>
    </source>
</reference>
<dbReference type="RefSeq" id="XP_011305728.1">
    <property type="nucleotide sequence ID" value="XM_011307426.1"/>
</dbReference>
<dbReference type="Proteomes" id="UP000694866">
    <property type="component" value="Unplaced"/>
</dbReference>
<accession>A0A9R1TAS1</accession>